<dbReference type="Pfam" id="PF06645">
    <property type="entry name" value="SPC12"/>
    <property type="match status" value="1"/>
</dbReference>
<dbReference type="PANTHER" id="PTHR13202">
    <property type="entry name" value="MICROSOMAL SIGNAL PEPTIDASE 12 KDA SUBUNIT"/>
    <property type="match status" value="1"/>
</dbReference>
<dbReference type="FunCoup" id="A0A1Y2GNU4">
    <property type="interactions" value="79"/>
</dbReference>
<evidence type="ECO:0000256" key="8">
    <source>
        <dbReference type="ARBA" id="ARBA00045204"/>
    </source>
</evidence>
<reference evidence="10 11" key="1">
    <citation type="submission" date="2016-07" db="EMBL/GenBank/DDBJ databases">
        <title>Pervasive Adenine N6-methylation of Active Genes in Fungi.</title>
        <authorList>
            <consortium name="DOE Joint Genome Institute"/>
            <person name="Mondo S.J."/>
            <person name="Dannebaum R.O."/>
            <person name="Kuo R.C."/>
            <person name="Labutti K."/>
            <person name="Haridas S."/>
            <person name="Kuo A."/>
            <person name="Salamov A."/>
            <person name="Ahrendt S.R."/>
            <person name="Lipzen A."/>
            <person name="Sullivan W."/>
            <person name="Andreopoulos W.B."/>
            <person name="Clum A."/>
            <person name="Lindquist E."/>
            <person name="Daum C."/>
            <person name="Ramamoorthy G.K."/>
            <person name="Gryganskyi A."/>
            <person name="Culley D."/>
            <person name="Magnuson J.K."/>
            <person name="James T.Y."/>
            <person name="O'Malley M.A."/>
            <person name="Stajich J.E."/>
            <person name="Spatafora J.W."/>
            <person name="Visel A."/>
            <person name="Grigoriev I.V."/>
        </authorList>
    </citation>
    <scope>NUCLEOTIDE SEQUENCE [LARGE SCALE GENOMIC DNA]</scope>
    <source>
        <strain evidence="10 11">NRRL 3116</strain>
    </source>
</reference>
<dbReference type="GO" id="GO:0006465">
    <property type="term" value="P:signal peptide processing"/>
    <property type="evidence" value="ECO:0007669"/>
    <property type="project" value="InterPro"/>
</dbReference>
<keyword evidence="7 9" id="KW-0472">Membrane</keyword>
<evidence type="ECO:0000256" key="7">
    <source>
        <dbReference type="ARBA" id="ARBA00023136"/>
    </source>
</evidence>
<evidence type="ECO:0000256" key="5">
    <source>
        <dbReference type="ARBA" id="ARBA00022824"/>
    </source>
</evidence>
<accession>A0A1Y2GNU4</accession>
<evidence type="ECO:0000256" key="3">
    <source>
        <dbReference type="ARBA" id="ARBA00017059"/>
    </source>
</evidence>
<evidence type="ECO:0000256" key="9">
    <source>
        <dbReference type="SAM" id="Phobius"/>
    </source>
</evidence>
<dbReference type="InterPro" id="IPR009542">
    <property type="entry name" value="Spc1/SPCS1"/>
</dbReference>
<feature type="transmembrane region" description="Helical" evidence="9">
    <location>
        <begin position="43"/>
        <end position="64"/>
    </location>
</feature>
<evidence type="ECO:0000256" key="1">
    <source>
        <dbReference type="ARBA" id="ARBA00004477"/>
    </source>
</evidence>
<dbReference type="OrthoDB" id="263893at2759"/>
<keyword evidence="6 9" id="KW-1133">Transmembrane helix</keyword>
<dbReference type="AlphaFoldDB" id="A0A1Y2GNU4"/>
<comment type="function">
    <text evidence="8">Component of the signal peptidase complex (SPC) which catalyzes the cleavage of N-terminal signal sequences from nascent proteins as they are translocated into the lumen of the endoplasmic reticulum. Dispensable for SPC enzymatic activity.</text>
</comment>
<proteinExistence type="inferred from homology"/>
<dbReference type="Proteomes" id="UP000193648">
    <property type="component" value="Unassembled WGS sequence"/>
</dbReference>
<dbReference type="EMBL" id="MCFF01000017">
    <property type="protein sequence ID" value="ORZ16728.1"/>
    <property type="molecule type" value="Genomic_DNA"/>
</dbReference>
<sequence length="99" mass="11058">MIEYHIDFQGQNLAEQITQGVISAFGAIGFIVGILLQDIRVSLYIFSAGVILTALLVIPAWPYLNRNPIKWLPSREKTAITVSKEHETSTSEDIKEKLS</sequence>
<comment type="caution">
    <text evidence="10">The sequence shown here is derived from an EMBL/GenBank/DDBJ whole genome shotgun (WGS) entry which is preliminary data.</text>
</comment>
<evidence type="ECO:0000256" key="4">
    <source>
        <dbReference type="ARBA" id="ARBA00022692"/>
    </source>
</evidence>
<evidence type="ECO:0000256" key="6">
    <source>
        <dbReference type="ARBA" id="ARBA00022989"/>
    </source>
</evidence>
<keyword evidence="4 9" id="KW-0812">Transmembrane</keyword>
<evidence type="ECO:0000256" key="2">
    <source>
        <dbReference type="ARBA" id="ARBA00005245"/>
    </source>
</evidence>
<dbReference type="STRING" id="64571.A0A1Y2GNU4"/>
<comment type="subcellular location">
    <subcellularLocation>
        <location evidence="1">Endoplasmic reticulum membrane</location>
        <topology evidence="1">Multi-pass membrane protein</topology>
    </subcellularLocation>
</comment>
<organism evidence="10 11">
    <name type="scientific">Lobosporangium transversale</name>
    <dbReference type="NCBI Taxonomy" id="64571"/>
    <lineage>
        <taxon>Eukaryota</taxon>
        <taxon>Fungi</taxon>
        <taxon>Fungi incertae sedis</taxon>
        <taxon>Mucoromycota</taxon>
        <taxon>Mortierellomycotina</taxon>
        <taxon>Mortierellomycetes</taxon>
        <taxon>Mortierellales</taxon>
        <taxon>Mortierellaceae</taxon>
        <taxon>Lobosporangium</taxon>
    </lineage>
</organism>
<protein>
    <recommendedName>
        <fullName evidence="3">Signal peptidase complex subunit 1</fullName>
    </recommendedName>
</protein>
<evidence type="ECO:0000313" key="10">
    <source>
        <dbReference type="EMBL" id="ORZ16728.1"/>
    </source>
</evidence>
<dbReference type="InParanoid" id="A0A1Y2GNU4"/>
<gene>
    <name evidence="10" type="ORF">BCR41DRAFT_353056</name>
</gene>
<evidence type="ECO:0000313" key="11">
    <source>
        <dbReference type="Proteomes" id="UP000193648"/>
    </source>
</evidence>
<name>A0A1Y2GNU4_9FUNG</name>
<dbReference type="GeneID" id="33565908"/>
<dbReference type="GO" id="GO:0005787">
    <property type="term" value="C:signal peptidase complex"/>
    <property type="evidence" value="ECO:0007669"/>
    <property type="project" value="InterPro"/>
</dbReference>
<dbReference type="RefSeq" id="XP_021881663.1">
    <property type="nucleotide sequence ID" value="XM_022024064.1"/>
</dbReference>
<dbReference type="GO" id="GO:0045047">
    <property type="term" value="P:protein targeting to ER"/>
    <property type="evidence" value="ECO:0007669"/>
    <property type="project" value="TreeGrafter"/>
</dbReference>
<keyword evidence="11" id="KW-1185">Reference proteome</keyword>
<comment type="similarity">
    <text evidence="2">Belongs to the SPCS1 family.</text>
</comment>
<dbReference type="PANTHER" id="PTHR13202:SF0">
    <property type="entry name" value="SIGNAL PEPTIDASE COMPLEX SUBUNIT 1"/>
    <property type="match status" value="1"/>
</dbReference>
<feature type="transmembrane region" description="Helical" evidence="9">
    <location>
        <begin position="17"/>
        <end position="36"/>
    </location>
</feature>
<keyword evidence="5" id="KW-0256">Endoplasmic reticulum</keyword>